<dbReference type="AlphaFoldDB" id="A0A1Q3AIM1"/>
<sequence length="327" mass="37364">MMIRHSRSTLKYQVFRAYFHRQYEQVRVHTGDSKLLTCECQNYSKRINQSLPDGSQLDTDSPLPSKVPEYKKHALVLSPKNKSADELEWMSNWQSKLELNPVWPYSVIGELKEHLKHTRFGSDVLVNAISMHSGNLPVPSRDPREKAHVFVIPDMKLYKISPQEVPSFAHFLGGGRTRQVADHRLSFADYLKGADNVVNKTEMVSEASSPSYNFPYESCKRDWILVCGHNQRDRRCGILGKELINEISSKGLDQSKNIALISHVGGHKFAGNLILYNYMGINERTGENQLDSLWFARVLPPNLSTLFEHVNTQKIPLEYYRGGTSMN</sequence>
<reference evidence="3 4" key="1">
    <citation type="submission" date="2016-08" db="EMBL/GenBank/DDBJ databases">
        <title>Draft genome sequence of allopolyploid Zygosaccharomyces rouxii.</title>
        <authorList>
            <person name="Watanabe J."/>
            <person name="Uehara K."/>
            <person name="Mogi Y."/>
            <person name="Tsukioka Y."/>
        </authorList>
    </citation>
    <scope>NUCLEOTIDE SEQUENCE [LARGE SCALE GENOMIC DNA]</scope>
    <source>
        <strain evidence="3 4">NBRC 110957</strain>
    </source>
</reference>
<dbReference type="Pfam" id="PF06999">
    <property type="entry name" value="Suc_Fer-like"/>
    <property type="match status" value="1"/>
</dbReference>
<evidence type="ECO:0000313" key="3">
    <source>
        <dbReference type="EMBL" id="GAV55559.1"/>
    </source>
</evidence>
<evidence type="ECO:0000313" key="4">
    <source>
        <dbReference type="Proteomes" id="UP000187013"/>
    </source>
</evidence>
<dbReference type="PANTHER" id="PTHR31902:SF7">
    <property type="entry name" value="ALTERED INHERITANCE OF MITOCHONDRIA PROTEIN 32"/>
    <property type="match status" value="1"/>
</dbReference>
<gene>
    <name evidence="3" type="ORF">ZYGR_0AV01910</name>
</gene>
<comment type="caution">
    <text evidence="3">The sequence shown here is derived from an EMBL/GenBank/DDBJ whole genome shotgun (WGS) entry which is preliminary data.</text>
</comment>
<dbReference type="EMBL" id="BDGX01000048">
    <property type="protein sequence ID" value="GAV55559.1"/>
    <property type="molecule type" value="Genomic_DNA"/>
</dbReference>
<dbReference type="PANTHER" id="PTHR31902">
    <property type="entry name" value="ACTIN PATCHES DISTAL PROTEIN 1"/>
    <property type="match status" value="1"/>
</dbReference>
<dbReference type="InterPro" id="IPR009737">
    <property type="entry name" value="Aim32/Apd1-like"/>
</dbReference>
<dbReference type="InterPro" id="IPR036249">
    <property type="entry name" value="Thioredoxin-like_sf"/>
</dbReference>
<evidence type="ECO:0000256" key="2">
    <source>
        <dbReference type="ARBA" id="ARBA00040895"/>
    </source>
</evidence>
<name>A0A1Q3AIM1_ZYGRO</name>
<dbReference type="CDD" id="cd03062">
    <property type="entry name" value="TRX_Fd_Sucrase"/>
    <property type="match status" value="1"/>
</dbReference>
<comment type="similarity">
    <text evidence="1">Belongs to the AIM32 family.</text>
</comment>
<accession>A0A1Q3AIM1</accession>
<dbReference type="OrthoDB" id="10253744at2759"/>
<dbReference type="Gene3D" id="3.40.30.10">
    <property type="entry name" value="Glutaredoxin"/>
    <property type="match status" value="1"/>
</dbReference>
<dbReference type="Proteomes" id="UP000187013">
    <property type="component" value="Unassembled WGS sequence"/>
</dbReference>
<dbReference type="SUPFAM" id="SSF52833">
    <property type="entry name" value="Thioredoxin-like"/>
    <property type="match status" value="1"/>
</dbReference>
<evidence type="ECO:0000256" key="1">
    <source>
        <dbReference type="ARBA" id="ARBA00038208"/>
    </source>
</evidence>
<protein>
    <recommendedName>
        <fullName evidence="2">Altered inheritance of mitochondria protein 32</fullName>
    </recommendedName>
</protein>
<proteinExistence type="inferred from homology"/>
<organism evidence="3 4">
    <name type="scientific">Zygosaccharomyces rouxii</name>
    <dbReference type="NCBI Taxonomy" id="4956"/>
    <lineage>
        <taxon>Eukaryota</taxon>
        <taxon>Fungi</taxon>
        <taxon>Dikarya</taxon>
        <taxon>Ascomycota</taxon>
        <taxon>Saccharomycotina</taxon>
        <taxon>Saccharomycetes</taxon>
        <taxon>Saccharomycetales</taxon>
        <taxon>Saccharomycetaceae</taxon>
        <taxon>Zygosaccharomyces</taxon>
    </lineage>
</organism>